<dbReference type="STRING" id="68231.AQJ30_15710"/>
<feature type="transmembrane region" description="Helical" evidence="2">
    <location>
        <begin position="246"/>
        <end position="265"/>
    </location>
</feature>
<name>A0A101QX23_9ACTN</name>
<dbReference type="Proteomes" id="UP000053271">
    <property type="component" value="Unassembled WGS sequence"/>
</dbReference>
<evidence type="ECO:0000256" key="2">
    <source>
        <dbReference type="SAM" id="Phobius"/>
    </source>
</evidence>
<feature type="compositionally biased region" description="Pro residues" evidence="1">
    <location>
        <begin position="80"/>
        <end position="98"/>
    </location>
</feature>
<evidence type="ECO:0000313" key="4">
    <source>
        <dbReference type="Proteomes" id="UP000053271"/>
    </source>
</evidence>
<reference evidence="3 4" key="1">
    <citation type="submission" date="2015-10" db="EMBL/GenBank/DDBJ databases">
        <title>Draft genome sequence of Streptomyces longwoodensis DSM 41677, type strain for the species Streptomyces longwoodensis.</title>
        <authorList>
            <person name="Ruckert C."/>
            <person name="Winkler A."/>
            <person name="Kalinowski J."/>
            <person name="Kampfer P."/>
            <person name="Glaeser S."/>
        </authorList>
    </citation>
    <scope>NUCLEOTIDE SEQUENCE [LARGE SCALE GENOMIC DNA]</scope>
    <source>
        <strain evidence="3 4">DSM 41677</strain>
    </source>
</reference>
<feature type="compositionally biased region" description="Basic and acidic residues" evidence="1">
    <location>
        <begin position="65"/>
        <end position="79"/>
    </location>
</feature>
<feature type="compositionally biased region" description="Low complexity" evidence="1">
    <location>
        <begin position="99"/>
        <end position="108"/>
    </location>
</feature>
<sequence>MIDQPDLDKGETAVRAALRRLGARPAGHAAEDEPQRAPAPVPAVAIPPRPAHPPTIPAPAPGPHPGDRLPEWWRQDKPPLGEPPAAPAAPAAPQPAPGDAPADQPAAPRLNLVEKTDDEPDADEADTDDETVGERPHRKWATRLRRPDREPTRPRFATATPFVRPEKRSLAELVGAIPPHKKWALYAGSGLAAGWFFGIPQFFTDVTASVAQHEGTWRNSPDVYFWAVAAAVAVGLDRATRRSWFLIAWATRGLTVCIAIGALLYGNPIQT</sequence>
<comment type="caution">
    <text evidence="3">The sequence shown here is derived from an EMBL/GenBank/DDBJ whole genome shotgun (WGS) entry which is preliminary data.</text>
</comment>
<feature type="compositionally biased region" description="Pro residues" evidence="1">
    <location>
        <begin position="37"/>
        <end position="64"/>
    </location>
</feature>
<organism evidence="3 4">
    <name type="scientific">Streptomyces longwoodensis</name>
    <dbReference type="NCBI Taxonomy" id="68231"/>
    <lineage>
        <taxon>Bacteria</taxon>
        <taxon>Bacillati</taxon>
        <taxon>Actinomycetota</taxon>
        <taxon>Actinomycetes</taxon>
        <taxon>Kitasatosporales</taxon>
        <taxon>Streptomycetaceae</taxon>
        <taxon>Streptomyces</taxon>
    </lineage>
</organism>
<evidence type="ECO:0000256" key="1">
    <source>
        <dbReference type="SAM" id="MobiDB-lite"/>
    </source>
</evidence>
<accession>A0A101QX23</accession>
<keyword evidence="2" id="KW-1133">Transmembrane helix</keyword>
<feature type="region of interest" description="Disordered" evidence="1">
    <location>
        <begin position="18"/>
        <end position="155"/>
    </location>
</feature>
<keyword evidence="2" id="KW-0472">Membrane</keyword>
<protein>
    <submittedName>
        <fullName evidence="3">Uncharacterized protein</fullName>
    </submittedName>
</protein>
<dbReference type="AlphaFoldDB" id="A0A101QX23"/>
<gene>
    <name evidence="3" type="ORF">AQJ30_15710</name>
</gene>
<evidence type="ECO:0000313" key="3">
    <source>
        <dbReference type="EMBL" id="KUN37729.1"/>
    </source>
</evidence>
<dbReference type="RefSeq" id="WP_067233840.1">
    <property type="nucleotide sequence ID" value="NZ_KQ948553.1"/>
</dbReference>
<dbReference type="GeneID" id="91426045"/>
<proteinExistence type="predicted"/>
<dbReference type="EMBL" id="LMWS01000018">
    <property type="protein sequence ID" value="KUN37729.1"/>
    <property type="molecule type" value="Genomic_DNA"/>
</dbReference>
<feature type="compositionally biased region" description="Acidic residues" evidence="1">
    <location>
        <begin position="116"/>
        <end position="131"/>
    </location>
</feature>
<keyword evidence="4" id="KW-1185">Reference proteome</keyword>
<keyword evidence="2" id="KW-0812">Transmembrane</keyword>